<dbReference type="SMART" id="SM00248">
    <property type="entry name" value="ANK"/>
    <property type="match status" value="3"/>
</dbReference>
<name>A0A0G2Y6M1_MIMIV</name>
<evidence type="ECO:0000256" key="2">
    <source>
        <dbReference type="ARBA" id="ARBA00023043"/>
    </source>
</evidence>
<dbReference type="Proteomes" id="UP000241474">
    <property type="component" value="Segment"/>
</dbReference>
<dbReference type="Gene3D" id="1.25.40.20">
    <property type="entry name" value="Ankyrin repeat-containing domain"/>
    <property type="match status" value="1"/>
</dbReference>
<dbReference type="Pfam" id="PF12796">
    <property type="entry name" value="Ank_2"/>
    <property type="match status" value="1"/>
</dbReference>
<proteinExistence type="predicted"/>
<dbReference type="PANTHER" id="PTHR24134:SF9">
    <property type="entry name" value="ANKYRIN REPEAT AND SOCS BOX PROTEIN 8"/>
    <property type="match status" value="1"/>
</dbReference>
<keyword evidence="1" id="KW-0677">Repeat</keyword>
<evidence type="ECO:0000313" key="3">
    <source>
        <dbReference type="EMBL" id="AKI79447.1"/>
    </source>
</evidence>
<protein>
    <submittedName>
        <fullName evidence="3">Putative ankyrin repeat protein</fullName>
    </submittedName>
</protein>
<dbReference type="EMBL" id="KM982401">
    <property type="protein sequence ID" value="AKI79447.1"/>
    <property type="molecule type" value="Genomic_DNA"/>
</dbReference>
<dbReference type="SUPFAM" id="SSF48403">
    <property type="entry name" value="Ankyrin repeat"/>
    <property type="match status" value="1"/>
</dbReference>
<dbReference type="InterPro" id="IPR036770">
    <property type="entry name" value="Ankyrin_rpt-contain_sf"/>
</dbReference>
<organism evidence="3 4">
    <name type="scientific">Acanthamoeba polyphaga mimivirus</name>
    <name type="common">APMV</name>
    <dbReference type="NCBI Taxonomy" id="212035"/>
    <lineage>
        <taxon>Viruses</taxon>
        <taxon>Varidnaviria</taxon>
        <taxon>Bamfordvirae</taxon>
        <taxon>Nucleocytoviricota</taxon>
        <taxon>Megaviricetes</taxon>
        <taxon>Imitervirales</taxon>
        <taxon>Mimiviridae</taxon>
        <taxon>Megamimivirinae</taxon>
        <taxon>Mimivirus</taxon>
        <taxon>Mimivirus bradfordmassiliense</taxon>
    </lineage>
</organism>
<accession>A0A0G2Y6M1</accession>
<sequence length="162" mass="18607">MDQTQYILNKKLVEFLLYSNQDCSLIVIDALITIGANVNYIDETNYNDTPILSVITKTSESNPETVKLLLDKGADVNYQNKYHETALMRTIKYGNFGIAKILLDYGANPYLLDYKNRNSIMIAKEFNVIPMLNIINLYDKKNKDGSDKIRLEIDRIVNIFVD</sequence>
<evidence type="ECO:0000256" key="1">
    <source>
        <dbReference type="ARBA" id="ARBA00022737"/>
    </source>
</evidence>
<evidence type="ECO:0000313" key="4">
    <source>
        <dbReference type="Proteomes" id="UP000241474"/>
    </source>
</evidence>
<dbReference type="InterPro" id="IPR002110">
    <property type="entry name" value="Ankyrin_rpt"/>
</dbReference>
<keyword evidence="2" id="KW-0040">ANK repeat</keyword>
<reference evidence="3 4" key="1">
    <citation type="submission" date="2014-10" db="EMBL/GenBank/DDBJ databases">
        <title>Pan-genome analysis of Brazilian lineage A amoebal mimiviruses.</title>
        <authorList>
            <person name="Assis F.L."/>
            <person name="Abrahao J.S."/>
            <person name="Kroon E.G."/>
            <person name="Dornas F.P."/>
            <person name="Andrade K.R."/>
            <person name="Borato P.V.M."/>
            <person name="Pilotto M.R."/>
            <person name="Benamar S."/>
            <person name="LaScola B."/>
            <person name="Colson P."/>
        </authorList>
    </citation>
    <scope>NUCLEOTIDE SEQUENCE [LARGE SCALE GENOMIC DNA]</scope>
    <source>
        <strain evidence="3 4">Oyster</strain>
    </source>
</reference>
<dbReference type="PANTHER" id="PTHR24134">
    <property type="entry name" value="ANKYRIN REPEAT-CONTAINING PROTEIN DDB_G0279043"/>
    <property type="match status" value="1"/>
</dbReference>
<organismHost>
    <name type="scientific">Acanthamoeba polyphaga</name>
    <name type="common">Amoeba</name>
    <dbReference type="NCBI Taxonomy" id="5757"/>
</organismHost>
<dbReference type="PROSITE" id="PS50088">
    <property type="entry name" value="ANK_REPEAT"/>
    <property type="match status" value="1"/>
</dbReference>